<feature type="region of interest" description="Disordered" evidence="2">
    <location>
        <begin position="162"/>
        <end position="233"/>
    </location>
</feature>
<keyword evidence="4" id="KW-1185">Reference proteome</keyword>
<dbReference type="Proteomes" id="UP001497516">
    <property type="component" value="Chromosome 4"/>
</dbReference>
<dbReference type="AlphaFoldDB" id="A0AAV2EEC1"/>
<feature type="compositionally biased region" description="Polar residues" evidence="2">
    <location>
        <begin position="178"/>
        <end position="191"/>
    </location>
</feature>
<evidence type="ECO:0000256" key="1">
    <source>
        <dbReference type="SAM" id="Coils"/>
    </source>
</evidence>
<accession>A0AAV2EEC1</accession>
<name>A0AAV2EEC1_9ROSI</name>
<keyword evidence="1" id="KW-0175">Coiled coil</keyword>
<dbReference type="EMBL" id="OZ034817">
    <property type="protein sequence ID" value="CAL1383905.1"/>
    <property type="molecule type" value="Genomic_DNA"/>
</dbReference>
<reference evidence="3 4" key="1">
    <citation type="submission" date="2024-04" db="EMBL/GenBank/DDBJ databases">
        <authorList>
            <person name="Fracassetti M."/>
        </authorList>
    </citation>
    <scope>NUCLEOTIDE SEQUENCE [LARGE SCALE GENOMIC DNA]</scope>
</reference>
<gene>
    <name evidence="3" type="ORF">LTRI10_LOCUS25145</name>
</gene>
<feature type="compositionally biased region" description="Basic and acidic residues" evidence="2">
    <location>
        <begin position="8"/>
        <end position="29"/>
    </location>
</feature>
<feature type="region of interest" description="Disordered" evidence="2">
    <location>
        <begin position="1"/>
        <end position="29"/>
    </location>
</feature>
<proteinExistence type="predicted"/>
<feature type="compositionally biased region" description="Polar residues" evidence="2">
    <location>
        <begin position="199"/>
        <end position="212"/>
    </location>
</feature>
<evidence type="ECO:0000256" key="2">
    <source>
        <dbReference type="SAM" id="MobiDB-lite"/>
    </source>
</evidence>
<evidence type="ECO:0000313" key="4">
    <source>
        <dbReference type="Proteomes" id="UP001497516"/>
    </source>
</evidence>
<feature type="coiled-coil region" evidence="1">
    <location>
        <begin position="78"/>
        <end position="105"/>
    </location>
</feature>
<sequence length="267" mass="30150">MKPSAVDGKPKTNGDENLRLQEAHTKVPEASIMDKSDFESFTRERNDIIVPNFAKELKQYKEKLLVAEMEVESVGESLRNERSRRFELEKELEDLKLRCTCSKEQTVEATLRKVDGLFQTERVSESRPCDSPKIARSFSEQICSVLEPKPCDSPKITESISKQICSVPEPMPRDSSKSTESISEQIQQDTEQLAPMNAANCSQSSSIHQESGINEVHDQEATEDQMASTSGDLRDEKAECLDLELDLVKAQPAVVQRKLRTYQLLLQ</sequence>
<protein>
    <submittedName>
        <fullName evidence="3">Uncharacterized protein</fullName>
    </submittedName>
</protein>
<organism evidence="3 4">
    <name type="scientific">Linum trigynum</name>
    <dbReference type="NCBI Taxonomy" id="586398"/>
    <lineage>
        <taxon>Eukaryota</taxon>
        <taxon>Viridiplantae</taxon>
        <taxon>Streptophyta</taxon>
        <taxon>Embryophyta</taxon>
        <taxon>Tracheophyta</taxon>
        <taxon>Spermatophyta</taxon>
        <taxon>Magnoliopsida</taxon>
        <taxon>eudicotyledons</taxon>
        <taxon>Gunneridae</taxon>
        <taxon>Pentapetalae</taxon>
        <taxon>rosids</taxon>
        <taxon>fabids</taxon>
        <taxon>Malpighiales</taxon>
        <taxon>Linaceae</taxon>
        <taxon>Linum</taxon>
    </lineage>
</organism>
<evidence type="ECO:0000313" key="3">
    <source>
        <dbReference type="EMBL" id="CAL1383905.1"/>
    </source>
</evidence>